<dbReference type="EMBL" id="BJXR01000030">
    <property type="protein sequence ID" value="GEN08867.1"/>
    <property type="molecule type" value="Genomic_DNA"/>
</dbReference>
<feature type="coiled-coil region" evidence="6">
    <location>
        <begin position="579"/>
        <end position="632"/>
    </location>
</feature>
<dbReference type="Pfam" id="PF16326">
    <property type="entry name" value="ABC_tran_CTD"/>
    <property type="match status" value="1"/>
</dbReference>
<keyword evidence="6" id="KW-0175">Coiled coil</keyword>
<dbReference type="InterPro" id="IPR003593">
    <property type="entry name" value="AAA+_ATPase"/>
</dbReference>
<dbReference type="InterPro" id="IPR003439">
    <property type="entry name" value="ABC_transporter-like_ATP-bd"/>
</dbReference>
<comment type="similarity">
    <text evidence="5">Belongs to the ABC transporter superfamily. ABCF family. Uup subfamily.</text>
</comment>
<dbReference type="InterPro" id="IPR037118">
    <property type="entry name" value="Val-tRNA_synth_C_sf"/>
</dbReference>
<dbReference type="InterPro" id="IPR017871">
    <property type="entry name" value="ABC_transporter-like_CS"/>
</dbReference>
<evidence type="ECO:0000256" key="1">
    <source>
        <dbReference type="ARBA" id="ARBA00022737"/>
    </source>
</evidence>
<dbReference type="InterPro" id="IPR032524">
    <property type="entry name" value="ABC_tran_C"/>
</dbReference>
<evidence type="ECO:0000256" key="7">
    <source>
        <dbReference type="SAM" id="MobiDB-lite"/>
    </source>
</evidence>
<dbReference type="OrthoDB" id="9808609at2"/>
<keyword evidence="3 9" id="KW-0067">ATP-binding</keyword>
<dbReference type="PROSITE" id="PS50893">
    <property type="entry name" value="ABC_TRANSPORTER_2"/>
    <property type="match status" value="2"/>
</dbReference>
<comment type="catalytic activity">
    <reaction evidence="4">
        <text>ATP + H2O = ADP + phosphate + H(+)</text>
        <dbReference type="Rhea" id="RHEA:13065"/>
        <dbReference type="ChEBI" id="CHEBI:15377"/>
        <dbReference type="ChEBI" id="CHEBI:15378"/>
        <dbReference type="ChEBI" id="CHEBI:30616"/>
        <dbReference type="ChEBI" id="CHEBI:43474"/>
        <dbReference type="ChEBI" id="CHEBI:456216"/>
    </reaction>
</comment>
<evidence type="ECO:0000313" key="10">
    <source>
        <dbReference type="EMBL" id="SEU28870.1"/>
    </source>
</evidence>
<dbReference type="PANTHER" id="PTHR42855:SF1">
    <property type="entry name" value="ABC TRANSPORTER DOMAIN-CONTAINING PROTEIN"/>
    <property type="match status" value="1"/>
</dbReference>
<evidence type="ECO:0000256" key="6">
    <source>
        <dbReference type="SAM" id="Coils"/>
    </source>
</evidence>
<dbReference type="Pfam" id="PF00005">
    <property type="entry name" value="ABC_tran"/>
    <property type="match status" value="2"/>
</dbReference>
<evidence type="ECO:0000313" key="9">
    <source>
        <dbReference type="EMBL" id="GEN08867.1"/>
    </source>
</evidence>
<dbReference type="InterPro" id="IPR051309">
    <property type="entry name" value="ABCF_ATPase"/>
</dbReference>
<dbReference type="InterPro" id="IPR027417">
    <property type="entry name" value="P-loop_NTPase"/>
</dbReference>
<evidence type="ECO:0000256" key="4">
    <source>
        <dbReference type="ARBA" id="ARBA00049360"/>
    </source>
</evidence>
<protein>
    <submittedName>
        <fullName evidence="9">ABC transporter ATP-binding protein</fullName>
    </submittedName>
    <submittedName>
        <fullName evidence="10">ATP-binding cassette, subfamily F, uup</fullName>
    </submittedName>
</protein>
<dbReference type="Gene3D" id="3.40.50.300">
    <property type="entry name" value="P-loop containing nucleotide triphosphate hydrolases"/>
    <property type="match status" value="2"/>
</dbReference>
<evidence type="ECO:0000256" key="3">
    <source>
        <dbReference type="ARBA" id="ARBA00022840"/>
    </source>
</evidence>
<dbReference type="GO" id="GO:0005524">
    <property type="term" value="F:ATP binding"/>
    <property type="evidence" value="ECO:0007669"/>
    <property type="project" value="UniProtKB-KW"/>
</dbReference>
<dbReference type="SMART" id="SM00382">
    <property type="entry name" value="AAA"/>
    <property type="match status" value="2"/>
</dbReference>
<feature type="domain" description="ABC transporter" evidence="8">
    <location>
        <begin position="4"/>
        <end position="259"/>
    </location>
</feature>
<accession>A0A511T4M1</accession>
<reference evidence="10 11" key="1">
    <citation type="submission" date="2016-10" db="EMBL/GenBank/DDBJ databases">
        <authorList>
            <person name="Varghese N."/>
            <person name="Submissions S."/>
        </authorList>
    </citation>
    <scope>NUCLEOTIDE SEQUENCE [LARGE SCALE GENOMIC DNA]</scope>
    <source>
        <strain evidence="10 11">DSM 16525</strain>
    </source>
</reference>
<dbReference type="GO" id="GO:0003677">
    <property type="term" value="F:DNA binding"/>
    <property type="evidence" value="ECO:0007669"/>
    <property type="project" value="InterPro"/>
</dbReference>
<name>A0A511T4M1_MYXFU</name>
<dbReference type="Gene3D" id="1.10.287.380">
    <property type="entry name" value="Valyl-tRNA synthetase, C-terminal domain"/>
    <property type="match status" value="1"/>
</dbReference>
<sequence length="644" mass="70900">MTLLRAANVQLSFGSRTVFEGLTVTIEEGERVGLVGVNGSGKTSLMKILAGAARPDTGELQLRRGARVTYLPQEPEFAEGATVASELSVAQGPLREALAAQAELAKKLEASPPEAHEKLMEQLSVLSDRIEQLGGWDTEHHAKTLLDRLGVKDWDRPVAQLSGGLRKRVAIARALLTRPDMLLLDEPTNHLDADTVDWLEEELDKLPGALLLVTHDRYFLDGLVDRIVEIQPGAGVTTYPGNYQAYLEQKLVAQENAEVAQHKRERWIAQEVAWLRRGPEARRTKSKARIERAQKLMAEKGFQRPKVADLRVISAPRLGHTVIESEGLTKAFGERKVLDGVDFRLQRGERVGLVGPNGVGKTTFLRVLLGELPPDSGKLVIGKNTKVAYYDQNRAQLDPEMTVYDAASQGEDWVDLGDQKVALRDYLDDLLFPVPMQRMRVKALSGGERNRLLLARLFLEGANVLVLDEPTNDLDIVTLNVLERLLLDFGGSTLLVTHDRYFLDKVATSIVTFDGNGRVTRYEGNYTMYRQLKEQSDAMAAAEAAKAAPKKAEPASPAPAAPKAAKKPGKLSYKDQRELDGMEAAIEAAETRKAELEAQLADPTIYSKSGKVAEVQKELDAAVAEVDRLYTRWQVLQDLAGTGA</sequence>
<reference evidence="9 12" key="2">
    <citation type="submission" date="2019-07" db="EMBL/GenBank/DDBJ databases">
        <title>Whole genome shotgun sequence of Myxococcus fulvus NBRC 100333.</title>
        <authorList>
            <person name="Hosoyama A."/>
            <person name="Uohara A."/>
            <person name="Ohji S."/>
            <person name="Ichikawa N."/>
        </authorList>
    </citation>
    <scope>NUCLEOTIDE SEQUENCE [LARGE SCALE GENOMIC DNA]</scope>
    <source>
        <strain evidence="9 12">NBRC 100333</strain>
    </source>
</reference>
<keyword evidence="11" id="KW-1185">Reference proteome</keyword>
<dbReference type="EMBL" id="FOIB01000008">
    <property type="protein sequence ID" value="SEU28870.1"/>
    <property type="molecule type" value="Genomic_DNA"/>
</dbReference>
<dbReference type="RefSeq" id="WP_046712677.1">
    <property type="nucleotide sequence ID" value="NZ_BJXR01000030.1"/>
</dbReference>
<organism evidence="9 12">
    <name type="scientific">Myxococcus fulvus</name>
    <dbReference type="NCBI Taxonomy" id="33"/>
    <lineage>
        <taxon>Bacteria</taxon>
        <taxon>Pseudomonadati</taxon>
        <taxon>Myxococcota</taxon>
        <taxon>Myxococcia</taxon>
        <taxon>Myxococcales</taxon>
        <taxon>Cystobacterineae</taxon>
        <taxon>Myxococcaceae</taxon>
        <taxon>Myxococcus</taxon>
    </lineage>
</organism>
<comment type="caution">
    <text evidence="9">The sequence shown here is derived from an EMBL/GenBank/DDBJ whole genome shotgun (WGS) entry which is preliminary data.</text>
</comment>
<dbReference type="Pfam" id="PF12848">
    <property type="entry name" value="ABC_tran_Xtn"/>
    <property type="match status" value="1"/>
</dbReference>
<dbReference type="SUPFAM" id="SSF52540">
    <property type="entry name" value="P-loop containing nucleoside triphosphate hydrolases"/>
    <property type="match status" value="2"/>
</dbReference>
<dbReference type="FunFam" id="3.40.50.300:FF:000011">
    <property type="entry name" value="Putative ABC transporter ATP-binding component"/>
    <property type="match status" value="1"/>
</dbReference>
<dbReference type="Proteomes" id="UP000321514">
    <property type="component" value="Unassembled WGS sequence"/>
</dbReference>
<proteinExistence type="inferred from homology"/>
<keyword evidence="1" id="KW-0677">Repeat</keyword>
<dbReference type="InterPro" id="IPR032781">
    <property type="entry name" value="ABC_tran_Xtn"/>
</dbReference>
<evidence type="ECO:0000313" key="11">
    <source>
        <dbReference type="Proteomes" id="UP000183760"/>
    </source>
</evidence>
<dbReference type="Proteomes" id="UP000183760">
    <property type="component" value="Unassembled WGS sequence"/>
</dbReference>
<feature type="region of interest" description="Disordered" evidence="7">
    <location>
        <begin position="540"/>
        <end position="571"/>
    </location>
</feature>
<evidence type="ECO:0000256" key="5">
    <source>
        <dbReference type="ARBA" id="ARBA00061478"/>
    </source>
</evidence>
<dbReference type="STRING" id="1334629.MFUL124B02_15330"/>
<dbReference type="PROSITE" id="PS00211">
    <property type="entry name" value="ABC_TRANSPORTER_1"/>
    <property type="match status" value="1"/>
</dbReference>
<dbReference type="PANTHER" id="PTHR42855">
    <property type="entry name" value="ABC TRANSPORTER ATP-BINDING SUBUNIT"/>
    <property type="match status" value="1"/>
</dbReference>
<dbReference type="AlphaFoldDB" id="A0A511T4M1"/>
<dbReference type="FunFam" id="3.40.50.300:FF:000309">
    <property type="entry name" value="ABC transporter ATP-binding protein"/>
    <property type="match status" value="1"/>
</dbReference>
<dbReference type="CDD" id="cd03221">
    <property type="entry name" value="ABCF_EF-3"/>
    <property type="match status" value="2"/>
</dbReference>
<evidence type="ECO:0000259" key="8">
    <source>
        <dbReference type="PROSITE" id="PS50893"/>
    </source>
</evidence>
<evidence type="ECO:0000313" key="12">
    <source>
        <dbReference type="Proteomes" id="UP000321514"/>
    </source>
</evidence>
<keyword evidence="2" id="KW-0547">Nucleotide-binding</keyword>
<gene>
    <name evidence="9" type="ORF">MFU01_39040</name>
    <name evidence="10" type="ORF">SAMN05443572_10896</name>
</gene>
<dbReference type="GO" id="GO:0016887">
    <property type="term" value="F:ATP hydrolysis activity"/>
    <property type="evidence" value="ECO:0007669"/>
    <property type="project" value="InterPro"/>
</dbReference>
<evidence type="ECO:0000256" key="2">
    <source>
        <dbReference type="ARBA" id="ARBA00022741"/>
    </source>
</evidence>
<feature type="domain" description="ABC transporter" evidence="8">
    <location>
        <begin position="323"/>
        <end position="540"/>
    </location>
</feature>